<evidence type="ECO:0000313" key="3">
    <source>
        <dbReference type="EMBL" id="PNJ81708.1"/>
    </source>
</evidence>
<dbReference type="PANTHER" id="PTHR47899">
    <property type="entry name" value="COILED-COIL DOMAIN-CONTAINING PROTEIN 171"/>
    <property type="match status" value="1"/>
</dbReference>
<feature type="region of interest" description="Disordered" evidence="2">
    <location>
        <begin position="1307"/>
        <end position="1327"/>
    </location>
</feature>
<feature type="coiled-coil region" evidence="1">
    <location>
        <begin position="330"/>
        <end position="389"/>
    </location>
</feature>
<comment type="caution">
    <text evidence="3">The sequence shown here is derived from an EMBL/GenBank/DDBJ whole genome shotgun (WGS) entry which is preliminary data.</text>
</comment>
<feature type="coiled-coil region" evidence="1">
    <location>
        <begin position="153"/>
        <end position="294"/>
    </location>
</feature>
<dbReference type="PANTHER" id="PTHR47899:SF1">
    <property type="entry name" value="COILED-COIL DOMAIN-CONTAINING PROTEIN 171"/>
    <property type="match status" value="1"/>
</dbReference>
<accession>A0A2J8XIH0</accession>
<reference evidence="3" key="1">
    <citation type="submission" date="2017-12" db="EMBL/GenBank/DDBJ databases">
        <title>High-resolution comparative analysis of great ape genomes.</title>
        <authorList>
            <person name="Pollen A."/>
            <person name="Hastie A."/>
            <person name="Hormozdiari F."/>
            <person name="Dougherty M."/>
            <person name="Liu R."/>
            <person name="Chaisson M."/>
            <person name="Hoppe E."/>
            <person name="Hill C."/>
            <person name="Pang A."/>
            <person name="Hillier L."/>
            <person name="Baker C."/>
            <person name="Armstrong J."/>
            <person name="Shendure J."/>
            <person name="Paten B."/>
            <person name="Wilson R."/>
            <person name="Chao H."/>
            <person name="Schneider V."/>
            <person name="Ventura M."/>
            <person name="Kronenberg Z."/>
            <person name="Murali S."/>
            <person name="Gordon D."/>
            <person name="Cantsilieris S."/>
            <person name="Munson K."/>
            <person name="Nelson B."/>
            <person name="Raja A."/>
            <person name="Underwood J."/>
            <person name="Diekhans M."/>
            <person name="Fiddes I."/>
            <person name="Haussler D."/>
            <person name="Eichler E."/>
        </authorList>
    </citation>
    <scope>NUCLEOTIDE SEQUENCE [LARGE SCALE GENOMIC DNA]</scope>
    <source>
        <strain evidence="3">Susie</strain>
    </source>
</reference>
<organism evidence="3">
    <name type="scientific">Pongo abelii</name>
    <name type="common">Sumatran orangutan</name>
    <name type="synonym">Pongo pygmaeus abelii</name>
    <dbReference type="NCBI Taxonomy" id="9601"/>
    <lineage>
        <taxon>Eukaryota</taxon>
        <taxon>Metazoa</taxon>
        <taxon>Chordata</taxon>
        <taxon>Craniata</taxon>
        <taxon>Vertebrata</taxon>
        <taxon>Euteleostomi</taxon>
        <taxon>Mammalia</taxon>
        <taxon>Eutheria</taxon>
        <taxon>Euarchontoglires</taxon>
        <taxon>Primates</taxon>
        <taxon>Haplorrhini</taxon>
        <taxon>Catarrhini</taxon>
        <taxon>Hominidae</taxon>
        <taxon>Pongo</taxon>
    </lineage>
</organism>
<gene>
    <name evidence="3" type="ORF">CR201_G0001795</name>
</gene>
<feature type="coiled-coil region" evidence="1">
    <location>
        <begin position="991"/>
        <end position="1140"/>
    </location>
</feature>
<name>A0A2J8XIH0_PONAB</name>
<dbReference type="EMBL" id="NDHI03003365">
    <property type="protein sequence ID" value="PNJ81708.1"/>
    <property type="molecule type" value="Genomic_DNA"/>
</dbReference>
<feature type="coiled-coil region" evidence="1">
    <location>
        <begin position="456"/>
        <end position="559"/>
    </location>
</feature>
<proteinExistence type="predicted"/>
<evidence type="ECO:0000256" key="1">
    <source>
        <dbReference type="SAM" id="Coils"/>
    </source>
</evidence>
<sequence>MNLNTSSNGTGDTQRLKSASLDVKQVLKNETELDITADLRKKLHRAKKEKLEITTKHNAELASYESQIAKLRSEVEKGEALRQSLEYDLAVARKEAGLGRRAAEQRLAEAHRIQEKLCAQNSELQAKTNETEKAFQTSQQKWKEECRRFEHDLEERDNMIQNCNREYDLLMKEKSRLEKTLQEVLEKHQQEKNEMESHIRETALEDFRLQEEQWEAERRELQFIVQEQDTAVQNMHKKVEKLETEHMDCSDLLRRQTSELEFSTQREERLRKEFEATTLRVRKLEENIEAERAAHLESKFNSEIIQLRIRDLEGALQVEKASQAEAVADLEIIRNEFKEVESAYEREKHNAQESFAKLNLLEREYFSKNKKLNEEIEEQKKVIIDLSKRLQYNEKSCSELQEELVMAKKHQAFLVETCENNVKELESILDSFTVSGQWTSGIHKDKDKPPSFSVVLETLRRTLTDYQNKLEDASNEEKACNELDSTKQKIDSHTKNIKELQDKLADVNKELSHLRTKCADREALISTLKVELQNVLHCWEKEKAQAAQSESELQKLSQAFHKDAEEKLTFLHTLYQHLIAGCVLIKQPEGMLDKFSWCELCAVLQENVDALIADLNRANEKINHLEYICKNKSDTMRELQQTQEDTFTKVAEQIKAQESCWHKQKKELELQYSELLLEVQKRAQKFQEIAEKNMEKLNHIEKSHEQLVLENSHFKKLLSQTQREQMSLLAACALMAGALYPLYSRSCALSTQRDFLQEQVNTFELFKLEVRTLAQALSTVEEKKQEEAKMKKKTFKGLIRVFRKGVIAILAANRLKILGQSCASLFTWMESFKEGIGMLVCTGEPKDKHKFPKHQKEQLRCLQALSWLTSSDLLAAIISSMAELQDVIGKTDPNSRICGHLLIGAAKNSFAKLMDKISLVMECIPLHSSRSITYVEKDSLVQRLAHGLHKVNTLALKYGLRGHVPIMKSTASLQKQIFGFTQRLHAAEVERRSLRLEVTEFKRSVNEMKKELDKAQGLQMQLNEFKQSKLITHEKFESACEELNNALLREQQAQMLLNEQAQQLQELNYRLELHSSEEADKNQTLGEAVKSLSEAKMELRRKDQSLRQLNRHLTQLEQDKRRLEENIHDAESALRMAAKDKECVANHMRAVENTLHKVRDEISLSWSAASRNDFTLQLPKLHLETFAMEGLKGGPEVVACQAMIKSFMDVYQLASTRITTLEKEMTSHRSHIAALKSELHTACLRENASLQSIGSRDHSNLSIPSRAPLPADTTGIGDFLPLKAELDTTYTFLKETFINTVPHALTSSHSSPVTMSANANRPTQIGL</sequence>
<evidence type="ECO:0000256" key="2">
    <source>
        <dbReference type="SAM" id="MobiDB-lite"/>
    </source>
</evidence>
<dbReference type="InterPro" id="IPR038820">
    <property type="entry name" value="CCDC171"/>
</dbReference>
<protein>
    <submittedName>
        <fullName evidence="3">CCDC171 isoform 1</fullName>
    </submittedName>
</protein>
<feature type="coiled-coil region" evidence="1">
    <location>
        <begin position="54"/>
        <end position="88"/>
    </location>
</feature>
<keyword evidence="1" id="KW-0175">Coiled coil</keyword>
<dbReference type="Gene3D" id="1.10.287.1490">
    <property type="match status" value="1"/>
</dbReference>